<protein>
    <submittedName>
        <fullName evidence="2">Replicative DNA helicase</fullName>
    </submittedName>
</protein>
<dbReference type="eggNOG" id="COG0305">
    <property type="taxonomic scope" value="Bacteria"/>
</dbReference>
<dbReference type="GO" id="GO:0003678">
    <property type="term" value="F:DNA helicase activity"/>
    <property type="evidence" value="ECO:0007669"/>
    <property type="project" value="InterPro"/>
</dbReference>
<comment type="caution">
    <text evidence="2">The sequence shown here is derived from an EMBL/GenBank/DDBJ whole genome shotgun (WGS) entry which is preliminary data.</text>
</comment>
<name>A0A024QHU2_9BACI</name>
<reference evidence="2 3" key="1">
    <citation type="submission" date="2014-03" db="EMBL/GenBank/DDBJ databases">
        <authorList>
            <person name="Urmite Genomes U."/>
        </authorList>
    </citation>
    <scope>NUCLEOTIDE SEQUENCE [LARGE SCALE GENOMIC DNA]</scope>
    <source>
        <strain evidence="2 3">Vm-5</strain>
    </source>
</reference>
<feature type="domain" description="SF4 helicase" evidence="1">
    <location>
        <begin position="69"/>
        <end position="354"/>
    </location>
</feature>
<keyword evidence="2" id="KW-0347">Helicase</keyword>
<accession>A0A024QHU2</accession>
<dbReference type="RefSeq" id="WP_158295260.1">
    <property type="nucleotide sequence ID" value="NZ_BNER01000008.1"/>
</dbReference>
<dbReference type="PANTHER" id="PTHR30153:SF2">
    <property type="entry name" value="REPLICATIVE DNA HELICASE"/>
    <property type="match status" value="1"/>
</dbReference>
<dbReference type="AlphaFoldDB" id="A0A024QHU2"/>
<dbReference type="InterPro" id="IPR007694">
    <property type="entry name" value="DNA_helicase_DnaB-like_C"/>
</dbReference>
<keyword evidence="2" id="KW-0378">Hydrolase</keyword>
<keyword evidence="3" id="KW-1185">Reference proteome</keyword>
<dbReference type="Pfam" id="PF03796">
    <property type="entry name" value="DnaB_C"/>
    <property type="match status" value="1"/>
</dbReference>
<evidence type="ECO:0000313" key="2">
    <source>
        <dbReference type="EMBL" id="CDQ41780.1"/>
    </source>
</evidence>
<dbReference type="Gene3D" id="3.40.50.300">
    <property type="entry name" value="P-loop containing nucleotide triphosphate hydrolases"/>
    <property type="match status" value="1"/>
</dbReference>
<dbReference type="OrthoDB" id="9775547at2"/>
<dbReference type="EMBL" id="CCDP010000003">
    <property type="protein sequence ID" value="CDQ41780.1"/>
    <property type="molecule type" value="Genomic_DNA"/>
</dbReference>
<evidence type="ECO:0000259" key="1">
    <source>
        <dbReference type="PROSITE" id="PS51199"/>
    </source>
</evidence>
<dbReference type="PROSITE" id="PS51199">
    <property type="entry name" value="SF4_HELICASE"/>
    <property type="match status" value="1"/>
</dbReference>
<organism evidence="2 3">
    <name type="scientific">Virgibacillus massiliensis</name>
    <dbReference type="NCBI Taxonomy" id="1462526"/>
    <lineage>
        <taxon>Bacteria</taxon>
        <taxon>Bacillati</taxon>
        <taxon>Bacillota</taxon>
        <taxon>Bacilli</taxon>
        <taxon>Bacillales</taxon>
        <taxon>Bacillaceae</taxon>
        <taxon>Virgibacillus</taxon>
    </lineage>
</organism>
<keyword evidence="2" id="KW-0547">Nucleotide-binding</keyword>
<sequence length="365" mass="42613">MMNQPSNFQQMMQQMENNIADESNAFAVDTTNQHRIHLTNPEALLHYTPSARETAMLNRIKRVDDYSWSRGKNGGLDTGFTEFNEAIDGGIQSGFILFGANPNVGKSAFMLQLMKNISERNENVYCEYHSKDDSVYELMPRWIACDQRITIGQAKSPERYQDNTDAMERRNEGLKNLYRNARRFNLMDSEEIPETIEDLENHIKDLKMELPENTKIVIGIDSFYDLRTTENFGSNHQKEIGHIAKTIKQYAQTYDITFMCTAHLRKTGTKRPINDDLKENNVIEYEANLLCLLYNEVGIKEQAADIYWESEDEELKMPVLEMRFSKNKYSDFKRTLFYHFVPSQSYFMETDKEATNRYASLVYQN</sequence>
<dbReference type="GO" id="GO:0005524">
    <property type="term" value="F:ATP binding"/>
    <property type="evidence" value="ECO:0007669"/>
    <property type="project" value="InterPro"/>
</dbReference>
<reference evidence="3" key="2">
    <citation type="submission" date="2014-05" db="EMBL/GenBank/DDBJ databases">
        <title>Draft genome sequence of Virgibacillus massiliensis Vm-5.</title>
        <authorList>
            <person name="Khelaifia S."/>
            <person name="Croce O."/>
            <person name="Lagier J.C."/>
            <person name="Raoult D."/>
        </authorList>
    </citation>
    <scope>NUCLEOTIDE SEQUENCE [LARGE SCALE GENOMIC DNA]</scope>
    <source>
        <strain evidence="3">Vm-5</strain>
    </source>
</reference>
<keyword evidence="2" id="KW-0067">ATP-binding</keyword>
<gene>
    <name evidence="2" type="primary">dnaB_2</name>
    <name evidence="2" type="ORF">BN990_04157</name>
</gene>
<dbReference type="PANTHER" id="PTHR30153">
    <property type="entry name" value="REPLICATIVE DNA HELICASE DNAB"/>
    <property type="match status" value="1"/>
</dbReference>
<dbReference type="InterPro" id="IPR027417">
    <property type="entry name" value="P-loop_NTPase"/>
</dbReference>
<proteinExistence type="predicted"/>
<dbReference type="SUPFAM" id="SSF52540">
    <property type="entry name" value="P-loop containing nucleoside triphosphate hydrolases"/>
    <property type="match status" value="1"/>
</dbReference>
<dbReference type="Proteomes" id="UP000028875">
    <property type="component" value="Unassembled WGS sequence"/>
</dbReference>
<dbReference type="STRING" id="1462526.BN990_04157"/>
<dbReference type="GO" id="GO:0006260">
    <property type="term" value="P:DNA replication"/>
    <property type="evidence" value="ECO:0007669"/>
    <property type="project" value="InterPro"/>
</dbReference>
<dbReference type="GO" id="GO:0005829">
    <property type="term" value="C:cytosol"/>
    <property type="evidence" value="ECO:0007669"/>
    <property type="project" value="TreeGrafter"/>
</dbReference>
<evidence type="ECO:0000313" key="3">
    <source>
        <dbReference type="Proteomes" id="UP000028875"/>
    </source>
</evidence>